<sequence length="149" mass="16005">MSGYLLDTDVLSLLSPGRPDVPERFEAWVEAQDRAGQIYLSAVSIHEIEKGIRRLEAKGHVQRARALEAWVRPLVIRLGSFILPVDAEVARVSGALEAKSIAEGANPGASDAMIAGTAAFHGLTVVTRNLRHFRAFGIGLMGVGEHGKP</sequence>
<keyword evidence="2 8" id="KW-1277">Toxin-antitoxin system</keyword>
<comment type="caution">
    <text evidence="10">The sequence shown here is derived from an EMBL/GenBank/DDBJ whole genome shotgun (WGS) entry which is preliminary data.</text>
</comment>
<keyword evidence="11" id="KW-1185">Reference proteome</keyword>
<feature type="binding site" evidence="8">
    <location>
        <position position="7"/>
    </location>
    <ligand>
        <name>Mg(2+)</name>
        <dbReference type="ChEBI" id="CHEBI:18420"/>
    </ligand>
</feature>
<keyword evidence="8" id="KW-0800">Toxin</keyword>
<feature type="domain" description="PIN" evidence="9">
    <location>
        <begin position="4"/>
        <end position="134"/>
    </location>
</feature>
<name>A0A504ULY3_9HYPH</name>
<dbReference type="AlphaFoldDB" id="A0A504ULY3"/>
<reference evidence="10 11" key="1">
    <citation type="submission" date="2019-06" db="EMBL/GenBank/DDBJ databases">
        <title>Rhizobium sp. CL12 isolated from roots of soybean.</title>
        <authorList>
            <person name="Wang C."/>
        </authorList>
    </citation>
    <scope>NUCLEOTIDE SEQUENCE [LARGE SCALE GENOMIC DNA]</scope>
    <source>
        <strain evidence="10 11">CL12</strain>
    </source>
</reference>
<dbReference type="Proteomes" id="UP000316429">
    <property type="component" value="Unassembled WGS sequence"/>
</dbReference>
<keyword evidence="3 8" id="KW-0540">Nuclease</keyword>
<feature type="binding site" evidence="8">
    <location>
        <position position="111"/>
    </location>
    <ligand>
        <name>Mg(2+)</name>
        <dbReference type="ChEBI" id="CHEBI:18420"/>
    </ligand>
</feature>
<keyword evidence="5 8" id="KW-0378">Hydrolase</keyword>
<dbReference type="GO" id="GO:0004540">
    <property type="term" value="F:RNA nuclease activity"/>
    <property type="evidence" value="ECO:0007669"/>
    <property type="project" value="InterPro"/>
</dbReference>
<dbReference type="InterPro" id="IPR050556">
    <property type="entry name" value="Type_II_TA_system_RNase"/>
</dbReference>
<evidence type="ECO:0000256" key="5">
    <source>
        <dbReference type="ARBA" id="ARBA00022801"/>
    </source>
</evidence>
<evidence type="ECO:0000256" key="3">
    <source>
        <dbReference type="ARBA" id="ARBA00022722"/>
    </source>
</evidence>
<comment type="cofactor">
    <cofactor evidence="1 8">
        <name>Mg(2+)</name>
        <dbReference type="ChEBI" id="CHEBI:18420"/>
    </cofactor>
</comment>
<dbReference type="SUPFAM" id="SSF88723">
    <property type="entry name" value="PIN domain-like"/>
    <property type="match status" value="1"/>
</dbReference>
<evidence type="ECO:0000256" key="4">
    <source>
        <dbReference type="ARBA" id="ARBA00022723"/>
    </source>
</evidence>
<comment type="function">
    <text evidence="8">Toxic component of a toxin-antitoxin (TA) system. An RNase.</text>
</comment>
<dbReference type="InterPro" id="IPR002716">
    <property type="entry name" value="PIN_dom"/>
</dbReference>
<evidence type="ECO:0000256" key="6">
    <source>
        <dbReference type="ARBA" id="ARBA00022842"/>
    </source>
</evidence>
<dbReference type="GO" id="GO:0090729">
    <property type="term" value="F:toxin activity"/>
    <property type="evidence" value="ECO:0007669"/>
    <property type="project" value="UniProtKB-KW"/>
</dbReference>
<organism evidence="10 11">
    <name type="scientific">Rhizobium glycinendophyticum</name>
    <dbReference type="NCBI Taxonomy" id="2589807"/>
    <lineage>
        <taxon>Bacteria</taxon>
        <taxon>Pseudomonadati</taxon>
        <taxon>Pseudomonadota</taxon>
        <taxon>Alphaproteobacteria</taxon>
        <taxon>Hyphomicrobiales</taxon>
        <taxon>Rhizobiaceae</taxon>
        <taxon>Rhizobium/Agrobacterium group</taxon>
        <taxon>Rhizobium</taxon>
    </lineage>
</organism>
<comment type="similarity">
    <text evidence="7 8">Belongs to the PINc/VapC protein family.</text>
</comment>
<gene>
    <name evidence="8" type="primary">vapC</name>
    <name evidence="10" type="ORF">FJQ55_12905</name>
</gene>
<evidence type="ECO:0000256" key="8">
    <source>
        <dbReference type="HAMAP-Rule" id="MF_00265"/>
    </source>
</evidence>
<dbReference type="Pfam" id="PF01850">
    <property type="entry name" value="PIN"/>
    <property type="match status" value="1"/>
</dbReference>
<dbReference type="RefSeq" id="WP_140828422.1">
    <property type="nucleotide sequence ID" value="NZ_VFYP01000001.1"/>
</dbReference>
<evidence type="ECO:0000313" key="11">
    <source>
        <dbReference type="Proteomes" id="UP000316429"/>
    </source>
</evidence>
<evidence type="ECO:0000256" key="1">
    <source>
        <dbReference type="ARBA" id="ARBA00001946"/>
    </source>
</evidence>
<evidence type="ECO:0000256" key="2">
    <source>
        <dbReference type="ARBA" id="ARBA00022649"/>
    </source>
</evidence>
<dbReference type="EMBL" id="VFYP01000001">
    <property type="protein sequence ID" value="TPP11655.1"/>
    <property type="molecule type" value="Genomic_DNA"/>
</dbReference>
<dbReference type="OrthoDB" id="7188375at2"/>
<evidence type="ECO:0000256" key="7">
    <source>
        <dbReference type="ARBA" id="ARBA00038093"/>
    </source>
</evidence>
<dbReference type="GO" id="GO:0000287">
    <property type="term" value="F:magnesium ion binding"/>
    <property type="evidence" value="ECO:0007669"/>
    <property type="project" value="UniProtKB-UniRule"/>
</dbReference>
<proteinExistence type="inferred from homology"/>
<protein>
    <recommendedName>
        <fullName evidence="8">Ribonuclease VapC</fullName>
        <shortName evidence="8">RNase VapC</shortName>
        <ecNumber evidence="8">3.1.-.-</ecNumber>
    </recommendedName>
    <alternativeName>
        <fullName evidence="8">Toxin VapC</fullName>
    </alternativeName>
</protein>
<dbReference type="InterPro" id="IPR022907">
    <property type="entry name" value="VapC_family"/>
</dbReference>
<dbReference type="GO" id="GO:0016787">
    <property type="term" value="F:hydrolase activity"/>
    <property type="evidence" value="ECO:0007669"/>
    <property type="project" value="UniProtKB-KW"/>
</dbReference>
<dbReference type="Gene3D" id="3.40.50.1010">
    <property type="entry name" value="5'-nuclease"/>
    <property type="match status" value="1"/>
</dbReference>
<dbReference type="PANTHER" id="PTHR33653:SF1">
    <property type="entry name" value="RIBONUCLEASE VAPC2"/>
    <property type="match status" value="1"/>
</dbReference>
<dbReference type="InterPro" id="IPR029060">
    <property type="entry name" value="PIN-like_dom_sf"/>
</dbReference>
<dbReference type="HAMAP" id="MF_00265">
    <property type="entry name" value="VapC_Nob1"/>
    <property type="match status" value="1"/>
</dbReference>
<evidence type="ECO:0000259" key="9">
    <source>
        <dbReference type="Pfam" id="PF01850"/>
    </source>
</evidence>
<dbReference type="PANTHER" id="PTHR33653">
    <property type="entry name" value="RIBONUCLEASE VAPC2"/>
    <property type="match status" value="1"/>
</dbReference>
<dbReference type="CDD" id="cd18746">
    <property type="entry name" value="PIN_VapC4-5_FitB-like"/>
    <property type="match status" value="1"/>
</dbReference>
<dbReference type="EC" id="3.1.-.-" evidence="8"/>
<keyword evidence="6 8" id="KW-0460">Magnesium</keyword>
<evidence type="ECO:0000313" key="10">
    <source>
        <dbReference type="EMBL" id="TPP11655.1"/>
    </source>
</evidence>
<keyword evidence="4 8" id="KW-0479">Metal-binding</keyword>
<accession>A0A504ULY3</accession>